<sequence>LRKRSFHLVSHTDVVMTFQLQCKLVIYFRDKLLKIYLLKFFLLLYMKLFKVFYLILTFCSAFCMYIQTNDKYGILFVMSSYGYLHVIDVNDSICLYEGILTNYKVVSPAAYKDSGIVCVNEKGYIVTAVVDEEEVISCLSIVLKNKSAVMKFARRCNLPGAEGVFAWKFWELCDNGEYYKAAELAVIIHVDSLATEKIIEYLRSAKLGKKEPNPVFLYFKRRLENGPLNNIGSFKLCELFLQRERKNFIIYLMKDSKLCCSKNWAIFSKNMTTFWPGQRIYEPVAILRLLNVFPRNIS</sequence>
<keyword evidence="1" id="KW-0472">Membrane</keyword>
<comment type="caution">
    <text evidence="2">The sequence shown here is derived from an EMBL/GenBank/DDBJ whole genome shotgun (WGS) entry which is preliminary data.</text>
</comment>
<feature type="non-terminal residue" evidence="2">
    <location>
        <position position="1"/>
    </location>
</feature>
<reference evidence="2 3" key="1">
    <citation type="submission" date="2015-01" db="EMBL/GenBank/DDBJ databases">
        <title>Evolution of Trichinella species and genotypes.</title>
        <authorList>
            <person name="Korhonen P.K."/>
            <person name="Edoardo P."/>
            <person name="Giuseppe L.R."/>
            <person name="Gasser R.B."/>
        </authorList>
    </citation>
    <scope>NUCLEOTIDE SEQUENCE [LARGE SCALE GENOMIC DNA]</scope>
    <source>
        <strain evidence="2">ISS120</strain>
    </source>
</reference>
<dbReference type="GO" id="GO:0045334">
    <property type="term" value="C:clathrin-coated endocytic vesicle"/>
    <property type="evidence" value="ECO:0007669"/>
    <property type="project" value="TreeGrafter"/>
</dbReference>
<dbReference type="InterPro" id="IPR016024">
    <property type="entry name" value="ARM-type_fold"/>
</dbReference>
<name>A0A0V1C7Z4_TRIBR</name>
<protein>
    <submittedName>
        <fullName evidence="2">Clathrin heavy chain 1</fullName>
    </submittedName>
</protein>
<dbReference type="GO" id="GO:0006886">
    <property type="term" value="P:intracellular protein transport"/>
    <property type="evidence" value="ECO:0007669"/>
    <property type="project" value="InterPro"/>
</dbReference>
<dbReference type="GO" id="GO:0071439">
    <property type="term" value="C:clathrin complex"/>
    <property type="evidence" value="ECO:0007669"/>
    <property type="project" value="TreeGrafter"/>
</dbReference>
<dbReference type="PANTHER" id="PTHR10292:SF1">
    <property type="entry name" value="CLATHRIN HEAVY CHAIN"/>
    <property type="match status" value="1"/>
</dbReference>
<evidence type="ECO:0000256" key="1">
    <source>
        <dbReference type="SAM" id="Phobius"/>
    </source>
</evidence>
<keyword evidence="1" id="KW-0812">Transmembrane</keyword>
<dbReference type="GO" id="GO:0032051">
    <property type="term" value="F:clathrin light chain binding"/>
    <property type="evidence" value="ECO:0007669"/>
    <property type="project" value="TreeGrafter"/>
</dbReference>
<evidence type="ECO:0000313" key="3">
    <source>
        <dbReference type="Proteomes" id="UP000054653"/>
    </source>
</evidence>
<accession>A0A0V1C7Z4</accession>
<feature type="transmembrane region" description="Helical" evidence="1">
    <location>
        <begin position="36"/>
        <end position="56"/>
    </location>
</feature>
<dbReference type="EMBL" id="JYDI01000364">
    <property type="protein sequence ID" value="KRY45419.1"/>
    <property type="molecule type" value="Genomic_DNA"/>
</dbReference>
<dbReference type="Gene3D" id="2.130.10.110">
    <property type="entry name" value="Clathrin heavy-chain terminal domain"/>
    <property type="match status" value="1"/>
</dbReference>
<dbReference type="Proteomes" id="UP000054653">
    <property type="component" value="Unassembled WGS sequence"/>
</dbReference>
<dbReference type="InterPro" id="IPR016025">
    <property type="entry name" value="Clathrin_H-chain_N"/>
</dbReference>
<dbReference type="GO" id="GO:0030130">
    <property type="term" value="C:clathrin coat of trans-Golgi network vesicle"/>
    <property type="evidence" value="ECO:0007669"/>
    <property type="project" value="InterPro"/>
</dbReference>
<evidence type="ECO:0000313" key="2">
    <source>
        <dbReference type="EMBL" id="KRY45418.1"/>
    </source>
</evidence>
<dbReference type="GO" id="GO:0030132">
    <property type="term" value="C:clathrin coat of coated pit"/>
    <property type="evidence" value="ECO:0007669"/>
    <property type="project" value="InterPro"/>
</dbReference>
<gene>
    <name evidence="2" type="primary">CLTC</name>
    <name evidence="2" type="ORF">T03_15076</name>
</gene>
<organism evidence="2 3">
    <name type="scientific">Trichinella britovi</name>
    <name type="common">Parasitic roundworm</name>
    <dbReference type="NCBI Taxonomy" id="45882"/>
    <lineage>
        <taxon>Eukaryota</taxon>
        <taxon>Metazoa</taxon>
        <taxon>Ecdysozoa</taxon>
        <taxon>Nematoda</taxon>
        <taxon>Enoplea</taxon>
        <taxon>Dorylaimia</taxon>
        <taxon>Trichinellida</taxon>
        <taxon>Trichinellidae</taxon>
        <taxon>Trichinella</taxon>
    </lineage>
</organism>
<dbReference type="EMBL" id="JYDI01000364">
    <property type="protein sequence ID" value="KRY45418.1"/>
    <property type="molecule type" value="Genomic_DNA"/>
</dbReference>
<dbReference type="GO" id="GO:0006898">
    <property type="term" value="P:receptor-mediated endocytosis"/>
    <property type="evidence" value="ECO:0007669"/>
    <property type="project" value="TreeGrafter"/>
</dbReference>
<dbReference type="AlphaFoldDB" id="A0A0V1C7Z4"/>
<dbReference type="Pfam" id="PF13838">
    <property type="entry name" value="Clathrin_H_link"/>
    <property type="match status" value="1"/>
</dbReference>
<keyword evidence="3" id="KW-1185">Reference proteome</keyword>
<dbReference type="GO" id="GO:0005198">
    <property type="term" value="F:structural molecule activity"/>
    <property type="evidence" value="ECO:0007669"/>
    <property type="project" value="InterPro"/>
</dbReference>
<proteinExistence type="predicted"/>
<keyword evidence="1" id="KW-1133">Transmembrane helix</keyword>
<dbReference type="SUPFAM" id="SSF50989">
    <property type="entry name" value="Clathrin heavy-chain terminal domain"/>
    <property type="match status" value="1"/>
</dbReference>
<dbReference type="PANTHER" id="PTHR10292">
    <property type="entry name" value="CLATHRIN HEAVY CHAIN RELATED"/>
    <property type="match status" value="1"/>
</dbReference>
<dbReference type="SUPFAM" id="SSF48371">
    <property type="entry name" value="ARM repeat"/>
    <property type="match status" value="1"/>
</dbReference>